<dbReference type="Pfam" id="PF06081">
    <property type="entry name" value="ArAE_1"/>
    <property type="match status" value="1"/>
</dbReference>
<accession>A0ABQ2MZJ9</accession>
<dbReference type="Proteomes" id="UP000638043">
    <property type="component" value="Unassembled WGS sequence"/>
</dbReference>
<evidence type="ECO:0008006" key="10">
    <source>
        <dbReference type="Google" id="ProtNLM"/>
    </source>
</evidence>
<feature type="region of interest" description="Disordered" evidence="6">
    <location>
        <begin position="202"/>
        <end position="225"/>
    </location>
</feature>
<proteinExistence type="predicted"/>
<reference evidence="9" key="1">
    <citation type="journal article" date="2019" name="Int. J. Syst. Evol. Microbiol.">
        <title>The Global Catalogue of Microorganisms (GCM) 10K type strain sequencing project: providing services to taxonomists for standard genome sequencing and annotation.</title>
        <authorList>
            <consortium name="The Broad Institute Genomics Platform"/>
            <consortium name="The Broad Institute Genome Sequencing Center for Infectious Disease"/>
            <person name="Wu L."/>
            <person name="Ma J."/>
        </authorList>
    </citation>
    <scope>NUCLEOTIDE SEQUENCE [LARGE SCALE GENOMIC DNA]</scope>
    <source>
        <strain evidence="9">CGMCC 4.7181</strain>
    </source>
</reference>
<comment type="subcellular location">
    <subcellularLocation>
        <location evidence="1">Cell membrane</location>
        <topology evidence="1">Multi-pass membrane protein</topology>
    </subcellularLocation>
</comment>
<keyword evidence="9" id="KW-1185">Reference proteome</keyword>
<evidence type="ECO:0000256" key="4">
    <source>
        <dbReference type="ARBA" id="ARBA00022989"/>
    </source>
</evidence>
<sequence length="335" mass="36278">MLAAKTALAVGISWFIALRMPGATDEYPYYAPLGVLVSMYPTLMDSLKTSVQTLFGLLAGIGLAFLVLLTWGPNVWTISLVAGAGIVLSGTGWFGAGREYVPIAALFVLIIGGSDFDDYSLGYATQMGVGAVVGLAVNLLIAPRTLTAFAAERVDAFRLQLAEHLRDIAEVLGGEWPPQREDWARNAASLGDTARDVRDALRQAETSRKGNPRARRDRQDPQAQRERLEQLERIAFVIRDVSEALADALWERPGRLDLDASLADPLRAACARVAVCVERTGEGTREAHEARAYAAAGLRSLAAAVDDPERRAHGSFGAATLIAMHLRRILELSRR</sequence>
<evidence type="ECO:0000256" key="6">
    <source>
        <dbReference type="SAM" id="MobiDB-lite"/>
    </source>
</evidence>
<evidence type="ECO:0000313" key="9">
    <source>
        <dbReference type="Proteomes" id="UP000638043"/>
    </source>
</evidence>
<evidence type="ECO:0000256" key="2">
    <source>
        <dbReference type="ARBA" id="ARBA00022475"/>
    </source>
</evidence>
<feature type="transmembrane region" description="Helical" evidence="7">
    <location>
        <begin position="50"/>
        <end position="68"/>
    </location>
</feature>
<evidence type="ECO:0000313" key="8">
    <source>
        <dbReference type="EMBL" id="GGO60483.1"/>
    </source>
</evidence>
<evidence type="ECO:0000256" key="7">
    <source>
        <dbReference type="SAM" id="Phobius"/>
    </source>
</evidence>
<feature type="transmembrane region" description="Helical" evidence="7">
    <location>
        <begin position="75"/>
        <end position="94"/>
    </location>
</feature>
<evidence type="ECO:0000256" key="5">
    <source>
        <dbReference type="ARBA" id="ARBA00023136"/>
    </source>
</evidence>
<dbReference type="InterPro" id="IPR010343">
    <property type="entry name" value="ArAE_1"/>
</dbReference>
<feature type="transmembrane region" description="Helical" evidence="7">
    <location>
        <begin position="123"/>
        <end position="141"/>
    </location>
</feature>
<evidence type="ECO:0000256" key="1">
    <source>
        <dbReference type="ARBA" id="ARBA00004651"/>
    </source>
</evidence>
<name>A0ABQ2MZJ9_9MICO</name>
<gene>
    <name evidence="8" type="ORF">GCM10010910_06030</name>
</gene>
<comment type="caution">
    <text evidence="8">The sequence shown here is derived from an EMBL/GenBank/DDBJ whole genome shotgun (WGS) entry which is preliminary data.</text>
</comment>
<keyword evidence="3 7" id="KW-0812">Transmembrane</keyword>
<protein>
    <recommendedName>
        <fullName evidence="10">FUSC family protein</fullName>
    </recommendedName>
</protein>
<dbReference type="EMBL" id="BMMQ01000002">
    <property type="protein sequence ID" value="GGO60483.1"/>
    <property type="molecule type" value="Genomic_DNA"/>
</dbReference>
<keyword evidence="2" id="KW-1003">Cell membrane</keyword>
<organism evidence="8 9">
    <name type="scientific">Microbacterium nanhaiense</name>
    <dbReference type="NCBI Taxonomy" id="1301026"/>
    <lineage>
        <taxon>Bacteria</taxon>
        <taxon>Bacillati</taxon>
        <taxon>Actinomycetota</taxon>
        <taxon>Actinomycetes</taxon>
        <taxon>Micrococcales</taxon>
        <taxon>Microbacteriaceae</taxon>
        <taxon>Microbacterium</taxon>
    </lineage>
</organism>
<keyword evidence="4 7" id="KW-1133">Transmembrane helix</keyword>
<keyword evidence="5 7" id="KW-0472">Membrane</keyword>
<evidence type="ECO:0000256" key="3">
    <source>
        <dbReference type="ARBA" id="ARBA00022692"/>
    </source>
</evidence>